<evidence type="ECO:0000256" key="1">
    <source>
        <dbReference type="SAM" id="MobiDB-lite"/>
    </source>
</evidence>
<dbReference type="EMBL" id="KQ257452">
    <property type="protein sequence ID" value="KND03164.1"/>
    <property type="molecule type" value="Genomic_DNA"/>
</dbReference>
<feature type="compositionally biased region" description="Polar residues" evidence="1">
    <location>
        <begin position="7"/>
        <end position="16"/>
    </location>
</feature>
<proteinExistence type="predicted"/>
<dbReference type="AlphaFoldDB" id="A0A0L0HQR9"/>
<dbReference type="InParanoid" id="A0A0L0HQR9"/>
<name>A0A0L0HQR9_SPIPD</name>
<dbReference type="OrthoDB" id="2162292at2759"/>
<evidence type="ECO:0000313" key="3">
    <source>
        <dbReference type="Proteomes" id="UP000053201"/>
    </source>
</evidence>
<gene>
    <name evidence="2" type="ORF">SPPG_02225</name>
</gene>
<accession>A0A0L0HQR9</accession>
<sequence length="203" mass="23226">MDDCSPTDEQNYSGSPQPDIEGCSFETRENDMGSVDMSKQALQEPRIGEQVEQQYQPDNNVHEMGDHIEEISLNDSISPNFNGTARSLFPSRKLETHSDVEAIDIEQPFKCLSQETLDGRIVDNRDIVWKELAGHITELSELFDEYNALVTHLLNARERSFHDEVVELIDELKETEDTQEILRQKVAGFFNAIKTHFTTFFEG</sequence>
<keyword evidence="3" id="KW-1185">Reference proteome</keyword>
<dbReference type="Proteomes" id="UP000053201">
    <property type="component" value="Unassembled WGS sequence"/>
</dbReference>
<dbReference type="GeneID" id="27685825"/>
<feature type="region of interest" description="Disordered" evidence="1">
    <location>
        <begin position="1"/>
        <end position="41"/>
    </location>
</feature>
<protein>
    <submittedName>
        <fullName evidence="2">Uncharacterized protein</fullName>
    </submittedName>
</protein>
<organism evidence="2 3">
    <name type="scientific">Spizellomyces punctatus (strain DAOM BR117)</name>
    <dbReference type="NCBI Taxonomy" id="645134"/>
    <lineage>
        <taxon>Eukaryota</taxon>
        <taxon>Fungi</taxon>
        <taxon>Fungi incertae sedis</taxon>
        <taxon>Chytridiomycota</taxon>
        <taxon>Chytridiomycota incertae sedis</taxon>
        <taxon>Chytridiomycetes</taxon>
        <taxon>Spizellomycetales</taxon>
        <taxon>Spizellomycetaceae</taxon>
        <taxon>Spizellomyces</taxon>
    </lineage>
</organism>
<reference evidence="2 3" key="1">
    <citation type="submission" date="2009-08" db="EMBL/GenBank/DDBJ databases">
        <title>The Genome Sequence of Spizellomyces punctatus strain DAOM BR117.</title>
        <authorList>
            <consortium name="The Broad Institute Genome Sequencing Platform"/>
            <person name="Russ C."/>
            <person name="Cuomo C."/>
            <person name="Shea T."/>
            <person name="Young S.K."/>
            <person name="Zeng Q."/>
            <person name="Koehrsen M."/>
            <person name="Haas B."/>
            <person name="Borodovsky M."/>
            <person name="Guigo R."/>
            <person name="Alvarado L."/>
            <person name="Berlin A."/>
            <person name="Bochicchio J."/>
            <person name="Borenstein D."/>
            <person name="Chapman S."/>
            <person name="Chen Z."/>
            <person name="Engels R."/>
            <person name="Freedman E."/>
            <person name="Gellesch M."/>
            <person name="Goldberg J."/>
            <person name="Griggs A."/>
            <person name="Gujja S."/>
            <person name="Heiman D."/>
            <person name="Hepburn T."/>
            <person name="Howarth C."/>
            <person name="Jen D."/>
            <person name="Larson L."/>
            <person name="Lewis B."/>
            <person name="Mehta T."/>
            <person name="Park D."/>
            <person name="Pearson M."/>
            <person name="Roberts A."/>
            <person name="Saif S."/>
            <person name="Shenoy N."/>
            <person name="Sisk P."/>
            <person name="Stolte C."/>
            <person name="Sykes S."/>
            <person name="Thomson T."/>
            <person name="Walk T."/>
            <person name="White J."/>
            <person name="Yandava C."/>
            <person name="Burger G."/>
            <person name="Gray M.W."/>
            <person name="Holland P.W.H."/>
            <person name="King N."/>
            <person name="Lang F.B.F."/>
            <person name="Roger A.J."/>
            <person name="Ruiz-Trillo I."/>
            <person name="Lander E."/>
            <person name="Nusbaum C."/>
        </authorList>
    </citation>
    <scope>NUCLEOTIDE SEQUENCE [LARGE SCALE GENOMIC DNA]</scope>
    <source>
        <strain evidence="2 3">DAOM BR117</strain>
    </source>
</reference>
<evidence type="ECO:0000313" key="2">
    <source>
        <dbReference type="EMBL" id="KND03164.1"/>
    </source>
</evidence>
<dbReference type="VEuPathDB" id="FungiDB:SPPG_02225"/>
<dbReference type="RefSeq" id="XP_016611203.1">
    <property type="nucleotide sequence ID" value="XM_016750516.1"/>
</dbReference>